<comment type="caution">
    <text evidence="1">The sequence shown here is derived from an EMBL/GenBank/DDBJ whole genome shotgun (WGS) entry which is preliminary data.</text>
</comment>
<organism evidence="1 2">
    <name type="scientific">Paraburkholderia aspalathi</name>
    <dbReference type="NCBI Taxonomy" id="1324617"/>
    <lineage>
        <taxon>Bacteria</taxon>
        <taxon>Pseudomonadati</taxon>
        <taxon>Pseudomonadota</taxon>
        <taxon>Betaproteobacteria</taxon>
        <taxon>Burkholderiales</taxon>
        <taxon>Burkholderiaceae</taxon>
        <taxon>Paraburkholderia</taxon>
    </lineage>
</organism>
<name>A0ABN7ND21_9BURK</name>
<reference evidence="1 2" key="1">
    <citation type="submission" date="2021-02" db="EMBL/GenBank/DDBJ databases">
        <authorList>
            <person name="Vanwijnsberghe S."/>
        </authorList>
    </citation>
    <scope>NUCLEOTIDE SEQUENCE [LARGE SCALE GENOMIC DNA]</scope>
    <source>
        <strain evidence="1 2">R-69658</strain>
    </source>
</reference>
<dbReference type="RefSeq" id="WP_200622839.1">
    <property type="nucleotide sequence ID" value="NZ_CAJNAU010000197.1"/>
</dbReference>
<evidence type="ECO:0000313" key="2">
    <source>
        <dbReference type="Proteomes" id="UP000674425"/>
    </source>
</evidence>
<gene>
    <name evidence="1" type="ORF">R69658_07842</name>
</gene>
<dbReference type="EMBL" id="CAJNAU010000197">
    <property type="protein sequence ID" value="CAE6865561.1"/>
    <property type="molecule type" value="Genomic_DNA"/>
</dbReference>
<keyword evidence="2" id="KW-1185">Reference proteome</keyword>
<evidence type="ECO:0000313" key="1">
    <source>
        <dbReference type="EMBL" id="CAE6865561.1"/>
    </source>
</evidence>
<accession>A0ABN7ND21</accession>
<sequence length="116" mass="12463">MANRTAILEGFDNAPPLDTGAPVELQFAVDLGAVCADAWLELKGSVRLHEYTAYQTDAFARALESGIRSDDTSDNTLDAHTVAVNRQAFAAGLMGRVQQHLLAALGLVTRDPRTTH</sequence>
<protein>
    <submittedName>
        <fullName evidence="1">Uncharacterized protein</fullName>
    </submittedName>
</protein>
<proteinExistence type="predicted"/>
<dbReference type="Proteomes" id="UP000674425">
    <property type="component" value="Unassembled WGS sequence"/>
</dbReference>